<sequence>MKEDRVDPLERNLDAVFGDDPGAEDHSIRGENEMGAHPADIALYEPHERGEDEDGDWDRCPGKPRDAERRNSQDHGEGQHRRRLRKEPPMRVKVEDELFG</sequence>
<evidence type="ECO:0000256" key="1">
    <source>
        <dbReference type="SAM" id="MobiDB-lite"/>
    </source>
</evidence>
<dbReference type="EMBL" id="CAEZTG010000175">
    <property type="protein sequence ID" value="CAB4577413.1"/>
    <property type="molecule type" value="Genomic_DNA"/>
</dbReference>
<organism evidence="2">
    <name type="scientific">freshwater metagenome</name>
    <dbReference type="NCBI Taxonomy" id="449393"/>
    <lineage>
        <taxon>unclassified sequences</taxon>
        <taxon>metagenomes</taxon>
        <taxon>ecological metagenomes</taxon>
    </lineage>
</organism>
<evidence type="ECO:0000313" key="2">
    <source>
        <dbReference type="EMBL" id="CAB4577413.1"/>
    </source>
</evidence>
<proteinExistence type="predicted"/>
<accession>A0A6J6ES35</accession>
<dbReference type="AlphaFoldDB" id="A0A6J6ES35"/>
<feature type="compositionally biased region" description="Basic and acidic residues" evidence="1">
    <location>
        <begin position="86"/>
        <end position="100"/>
    </location>
</feature>
<gene>
    <name evidence="2" type="ORF">UFOPK1603_01527</name>
</gene>
<feature type="region of interest" description="Disordered" evidence="1">
    <location>
        <begin position="1"/>
        <end position="100"/>
    </location>
</feature>
<protein>
    <submittedName>
        <fullName evidence="2">Unannotated protein</fullName>
    </submittedName>
</protein>
<feature type="compositionally biased region" description="Basic and acidic residues" evidence="1">
    <location>
        <begin position="23"/>
        <end position="34"/>
    </location>
</feature>
<name>A0A6J6ES35_9ZZZZ</name>
<feature type="compositionally biased region" description="Basic and acidic residues" evidence="1">
    <location>
        <begin position="1"/>
        <end position="13"/>
    </location>
</feature>
<reference evidence="2" key="1">
    <citation type="submission" date="2020-05" db="EMBL/GenBank/DDBJ databases">
        <authorList>
            <person name="Chiriac C."/>
            <person name="Salcher M."/>
            <person name="Ghai R."/>
            <person name="Kavagutti S V."/>
        </authorList>
    </citation>
    <scope>NUCLEOTIDE SEQUENCE</scope>
</reference>
<feature type="compositionally biased region" description="Basic and acidic residues" evidence="1">
    <location>
        <begin position="57"/>
        <end position="79"/>
    </location>
</feature>